<comment type="function">
    <text evidence="2">Nitronate monooxygenase that uses molecular oxygen to catalyze the oxidative denitrification of alkyl nitronates. Acts on propionate 3-nitronate (P3N), the presumed physiological substrate. Probably functions in the detoxification of P3N, a metabolic poison produced by plants and fungi as a defense mechanism.</text>
</comment>
<keyword evidence="7" id="KW-0288">FMN</keyword>
<dbReference type="PANTHER" id="PTHR42747:SF3">
    <property type="entry name" value="NITRONATE MONOOXYGENASE-RELATED"/>
    <property type="match status" value="1"/>
</dbReference>
<evidence type="ECO:0000256" key="2">
    <source>
        <dbReference type="ARBA" id="ARBA00003535"/>
    </source>
</evidence>
<keyword evidence="6" id="KW-0285">Flavoprotein</keyword>
<comment type="catalytic activity">
    <reaction evidence="11">
        <text>3 propionate 3-nitronate + 3 O2 + H2O = 3 3-oxopropanoate + 2 nitrate + nitrite + H2O2 + 3 H(+)</text>
        <dbReference type="Rhea" id="RHEA:57332"/>
        <dbReference type="ChEBI" id="CHEBI:15377"/>
        <dbReference type="ChEBI" id="CHEBI:15378"/>
        <dbReference type="ChEBI" id="CHEBI:15379"/>
        <dbReference type="ChEBI" id="CHEBI:16240"/>
        <dbReference type="ChEBI" id="CHEBI:16301"/>
        <dbReference type="ChEBI" id="CHEBI:17632"/>
        <dbReference type="ChEBI" id="CHEBI:33190"/>
        <dbReference type="ChEBI" id="CHEBI:136067"/>
    </reaction>
</comment>
<dbReference type="RefSeq" id="WP_379750997.1">
    <property type="nucleotide sequence ID" value="NZ_JBHTCP010000051.1"/>
</dbReference>
<evidence type="ECO:0000256" key="5">
    <source>
        <dbReference type="ARBA" id="ARBA00022575"/>
    </source>
</evidence>
<evidence type="ECO:0000256" key="11">
    <source>
        <dbReference type="ARBA" id="ARBA00049401"/>
    </source>
</evidence>
<evidence type="ECO:0000256" key="1">
    <source>
        <dbReference type="ARBA" id="ARBA00001917"/>
    </source>
</evidence>
<protein>
    <recommendedName>
        <fullName evidence="4">Probable nitronate monooxygenase</fullName>
    </recommendedName>
    <alternativeName>
        <fullName evidence="10">Propionate 3-nitronate monooxygenase</fullName>
    </alternativeName>
</protein>
<dbReference type="InterPro" id="IPR013785">
    <property type="entry name" value="Aldolase_TIM"/>
</dbReference>
<evidence type="ECO:0000256" key="9">
    <source>
        <dbReference type="ARBA" id="ARBA00023033"/>
    </source>
</evidence>
<dbReference type="Proteomes" id="UP001596549">
    <property type="component" value="Unassembled WGS sequence"/>
</dbReference>
<comment type="caution">
    <text evidence="12">The sequence shown here is derived from an EMBL/GenBank/DDBJ whole genome shotgun (WGS) entry which is preliminary data.</text>
</comment>
<dbReference type="CDD" id="cd04730">
    <property type="entry name" value="NPD_like"/>
    <property type="match status" value="1"/>
</dbReference>
<dbReference type="Pfam" id="PF03060">
    <property type="entry name" value="NMO"/>
    <property type="match status" value="1"/>
</dbReference>
<keyword evidence="13" id="KW-1185">Reference proteome</keyword>
<comment type="cofactor">
    <cofactor evidence="1">
        <name>FMN</name>
        <dbReference type="ChEBI" id="CHEBI:58210"/>
    </cofactor>
</comment>
<dbReference type="SUPFAM" id="SSF51412">
    <property type="entry name" value="Inosine monophosphate dehydrogenase (IMPDH)"/>
    <property type="match status" value="1"/>
</dbReference>
<evidence type="ECO:0000256" key="3">
    <source>
        <dbReference type="ARBA" id="ARBA00009881"/>
    </source>
</evidence>
<evidence type="ECO:0000256" key="8">
    <source>
        <dbReference type="ARBA" id="ARBA00023002"/>
    </source>
</evidence>
<dbReference type="Gene3D" id="3.20.20.70">
    <property type="entry name" value="Aldolase class I"/>
    <property type="match status" value="1"/>
</dbReference>
<name>A0ABW2NS05_9BACL</name>
<keyword evidence="8 12" id="KW-0560">Oxidoreductase</keyword>
<dbReference type="InterPro" id="IPR004136">
    <property type="entry name" value="NMO"/>
</dbReference>
<keyword evidence="9" id="KW-0503">Monooxygenase</keyword>
<comment type="similarity">
    <text evidence="3">Belongs to the nitronate monooxygenase family. NMO class I subfamily.</text>
</comment>
<dbReference type="EMBL" id="JBHTCP010000051">
    <property type="protein sequence ID" value="MFC7373251.1"/>
    <property type="molecule type" value="Genomic_DNA"/>
</dbReference>
<proteinExistence type="inferred from homology"/>
<organism evidence="12 13">
    <name type="scientific">Fictibacillus iocasae</name>
    <dbReference type="NCBI Taxonomy" id="2715437"/>
    <lineage>
        <taxon>Bacteria</taxon>
        <taxon>Bacillati</taxon>
        <taxon>Bacillota</taxon>
        <taxon>Bacilli</taxon>
        <taxon>Bacillales</taxon>
        <taxon>Fictibacillaceae</taxon>
        <taxon>Fictibacillus</taxon>
    </lineage>
</organism>
<gene>
    <name evidence="12" type="ORF">ACFQPF_16540</name>
</gene>
<evidence type="ECO:0000256" key="4">
    <source>
        <dbReference type="ARBA" id="ARBA00013457"/>
    </source>
</evidence>
<evidence type="ECO:0000256" key="7">
    <source>
        <dbReference type="ARBA" id="ARBA00022643"/>
    </source>
</evidence>
<evidence type="ECO:0000313" key="12">
    <source>
        <dbReference type="EMBL" id="MFC7373251.1"/>
    </source>
</evidence>
<keyword evidence="5" id="KW-0216">Detoxification</keyword>
<evidence type="ECO:0000313" key="13">
    <source>
        <dbReference type="Proteomes" id="UP001596549"/>
    </source>
</evidence>
<evidence type="ECO:0000256" key="6">
    <source>
        <dbReference type="ARBA" id="ARBA00022630"/>
    </source>
</evidence>
<reference evidence="13" key="1">
    <citation type="journal article" date="2019" name="Int. J. Syst. Evol. Microbiol.">
        <title>The Global Catalogue of Microorganisms (GCM) 10K type strain sequencing project: providing services to taxonomists for standard genome sequencing and annotation.</title>
        <authorList>
            <consortium name="The Broad Institute Genomics Platform"/>
            <consortium name="The Broad Institute Genome Sequencing Center for Infectious Disease"/>
            <person name="Wu L."/>
            <person name="Ma J."/>
        </authorList>
    </citation>
    <scope>NUCLEOTIDE SEQUENCE [LARGE SCALE GENOMIC DNA]</scope>
    <source>
        <strain evidence="13">NBRC 106396</strain>
    </source>
</reference>
<dbReference type="GO" id="GO:0016491">
    <property type="term" value="F:oxidoreductase activity"/>
    <property type="evidence" value="ECO:0007669"/>
    <property type="project" value="UniProtKB-KW"/>
</dbReference>
<accession>A0ABW2NS05</accession>
<dbReference type="PANTHER" id="PTHR42747">
    <property type="entry name" value="NITRONATE MONOOXYGENASE-RELATED"/>
    <property type="match status" value="1"/>
</dbReference>
<evidence type="ECO:0000256" key="10">
    <source>
        <dbReference type="ARBA" id="ARBA00031155"/>
    </source>
</evidence>
<sequence length="352" mass="37254">MDHRIQELYGISIPIIQAGMAGGPAGAELAAAVSEAGGLGTIGAGYSEPAGIVELIQVVQQQTSKPFAVNLFLPEEKVPFSEESYTTMINKLNQLRRRMGLRENTILSLPEFTFEDQVYAALNAGCKHFSFTFGAPSPSIMNELRKQGATVMATATSLNEAVLLEKAGVDAIAAQGSEAGGHRGTFIGYPLTELTGMAELVSHITSRVSIPVAAAGGIMDGRGVADAMAQGAAGVILGTAYLTAEESGASAVHKQMLLKGDAPTKLTKSFSGKYARGIQTSLMDELDEMSDILPYPVQHYLTVDIRKTGALQHQPEMTSMWAGQGYSLCQPVLAGELTRNLWLEAVRIAGCC</sequence>